<organism evidence="1 2">
    <name type="scientific">Aegilops tauschii subsp. strangulata</name>
    <name type="common">Goatgrass</name>
    <dbReference type="NCBI Taxonomy" id="200361"/>
    <lineage>
        <taxon>Eukaryota</taxon>
        <taxon>Viridiplantae</taxon>
        <taxon>Streptophyta</taxon>
        <taxon>Embryophyta</taxon>
        <taxon>Tracheophyta</taxon>
        <taxon>Spermatophyta</taxon>
        <taxon>Magnoliopsida</taxon>
        <taxon>Liliopsida</taxon>
        <taxon>Poales</taxon>
        <taxon>Poaceae</taxon>
        <taxon>BOP clade</taxon>
        <taxon>Pooideae</taxon>
        <taxon>Triticodae</taxon>
        <taxon>Triticeae</taxon>
        <taxon>Triticinae</taxon>
        <taxon>Aegilops</taxon>
    </lineage>
</organism>
<proteinExistence type="predicted"/>
<dbReference type="Gramene" id="AET2Gv21302000.13">
    <property type="protein sequence ID" value="AET2Gv21302000.13"/>
    <property type="gene ID" value="AET2Gv21302000"/>
</dbReference>
<keyword evidence="2" id="KW-1185">Reference proteome</keyword>
<reference evidence="1" key="4">
    <citation type="submission" date="2019-03" db="UniProtKB">
        <authorList>
            <consortium name="EnsemblPlants"/>
        </authorList>
    </citation>
    <scope>IDENTIFICATION</scope>
</reference>
<reference evidence="2" key="1">
    <citation type="journal article" date="2014" name="Science">
        <title>Ancient hybridizations among the ancestral genomes of bread wheat.</title>
        <authorList>
            <consortium name="International Wheat Genome Sequencing Consortium,"/>
            <person name="Marcussen T."/>
            <person name="Sandve S.R."/>
            <person name="Heier L."/>
            <person name="Spannagl M."/>
            <person name="Pfeifer M."/>
            <person name="Jakobsen K.S."/>
            <person name="Wulff B.B."/>
            <person name="Steuernagel B."/>
            <person name="Mayer K.F."/>
            <person name="Olsen O.A."/>
        </authorList>
    </citation>
    <scope>NUCLEOTIDE SEQUENCE [LARGE SCALE GENOMIC DNA]</scope>
    <source>
        <strain evidence="2">cv. AL8/78</strain>
    </source>
</reference>
<sequence length="37" mass="4291">GLQRSLLDGGLVDELQSEITERRRTWNIFNTLVSFLL</sequence>
<dbReference type="AlphaFoldDB" id="A0A453DLY6"/>
<protein>
    <submittedName>
        <fullName evidence="1">Uncharacterized protein</fullName>
    </submittedName>
</protein>
<evidence type="ECO:0000313" key="2">
    <source>
        <dbReference type="Proteomes" id="UP000015105"/>
    </source>
</evidence>
<reference evidence="1" key="3">
    <citation type="journal article" date="2017" name="Nature">
        <title>Genome sequence of the progenitor of the wheat D genome Aegilops tauschii.</title>
        <authorList>
            <person name="Luo M.C."/>
            <person name="Gu Y.Q."/>
            <person name="Puiu D."/>
            <person name="Wang H."/>
            <person name="Twardziok S.O."/>
            <person name="Deal K.R."/>
            <person name="Huo N."/>
            <person name="Zhu T."/>
            <person name="Wang L."/>
            <person name="Wang Y."/>
            <person name="McGuire P.E."/>
            <person name="Liu S."/>
            <person name="Long H."/>
            <person name="Ramasamy R.K."/>
            <person name="Rodriguez J.C."/>
            <person name="Van S.L."/>
            <person name="Yuan L."/>
            <person name="Wang Z."/>
            <person name="Xia Z."/>
            <person name="Xiao L."/>
            <person name="Anderson O.D."/>
            <person name="Ouyang S."/>
            <person name="Liang Y."/>
            <person name="Zimin A.V."/>
            <person name="Pertea G."/>
            <person name="Qi P."/>
            <person name="Bennetzen J.L."/>
            <person name="Dai X."/>
            <person name="Dawson M.W."/>
            <person name="Muller H.G."/>
            <person name="Kugler K."/>
            <person name="Rivarola-Duarte L."/>
            <person name="Spannagl M."/>
            <person name="Mayer K.F.X."/>
            <person name="Lu F.H."/>
            <person name="Bevan M.W."/>
            <person name="Leroy P."/>
            <person name="Li P."/>
            <person name="You F.M."/>
            <person name="Sun Q."/>
            <person name="Liu Z."/>
            <person name="Lyons E."/>
            <person name="Wicker T."/>
            <person name="Salzberg S.L."/>
            <person name="Devos K.M."/>
            <person name="Dvorak J."/>
        </authorList>
    </citation>
    <scope>NUCLEOTIDE SEQUENCE [LARGE SCALE GENOMIC DNA]</scope>
    <source>
        <strain evidence="1">cv. AL8/78</strain>
    </source>
</reference>
<name>A0A453DLY6_AEGTS</name>
<reference evidence="1" key="5">
    <citation type="journal article" date="2021" name="G3 (Bethesda)">
        <title>Aegilops tauschii genome assembly Aet v5.0 features greater sequence contiguity and improved annotation.</title>
        <authorList>
            <person name="Wang L."/>
            <person name="Zhu T."/>
            <person name="Rodriguez J.C."/>
            <person name="Deal K.R."/>
            <person name="Dubcovsky J."/>
            <person name="McGuire P.E."/>
            <person name="Lux T."/>
            <person name="Spannagl M."/>
            <person name="Mayer K.F.X."/>
            <person name="Baldrich P."/>
            <person name="Meyers B.C."/>
            <person name="Huo N."/>
            <person name="Gu Y.Q."/>
            <person name="Zhou H."/>
            <person name="Devos K.M."/>
            <person name="Bennetzen J.L."/>
            <person name="Unver T."/>
            <person name="Budak H."/>
            <person name="Gulick P.J."/>
            <person name="Galiba G."/>
            <person name="Kalapos B."/>
            <person name="Nelson D.R."/>
            <person name="Li P."/>
            <person name="You F.M."/>
            <person name="Luo M.C."/>
            <person name="Dvorak J."/>
        </authorList>
    </citation>
    <scope>NUCLEOTIDE SEQUENCE [LARGE SCALE GENOMIC DNA]</scope>
    <source>
        <strain evidence="1">cv. AL8/78</strain>
    </source>
</reference>
<dbReference type="Proteomes" id="UP000015105">
    <property type="component" value="Chromosome 2D"/>
</dbReference>
<dbReference type="EnsemblPlants" id="AET2Gv21302000.13">
    <property type="protein sequence ID" value="AET2Gv21302000.13"/>
    <property type="gene ID" value="AET2Gv21302000"/>
</dbReference>
<reference evidence="2" key="2">
    <citation type="journal article" date="2017" name="Nat. Plants">
        <title>The Aegilops tauschii genome reveals multiple impacts of transposons.</title>
        <authorList>
            <person name="Zhao G."/>
            <person name="Zou C."/>
            <person name="Li K."/>
            <person name="Wang K."/>
            <person name="Li T."/>
            <person name="Gao L."/>
            <person name="Zhang X."/>
            <person name="Wang H."/>
            <person name="Yang Z."/>
            <person name="Liu X."/>
            <person name="Jiang W."/>
            <person name="Mao L."/>
            <person name="Kong X."/>
            <person name="Jiao Y."/>
            <person name="Jia J."/>
        </authorList>
    </citation>
    <scope>NUCLEOTIDE SEQUENCE [LARGE SCALE GENOMIC DNA]</scope>
    <source>
        <strain evidence="2">cv. AL8/78</strain>
    </source>
</reference>
<accession>A0A453DLY6</accession>
<evidence type="ECO:0000313" key="1">
    <source>
        <dbReference type="EnsemblPlants" id="AET2Gv21302000.13"/>
    </source>
</evidence>